<dbReference type="GO" id="GO:0070072">
    <property type="term" value="P:vacuolar proton-transporting V-type ATPase complex assembly"/>
    <property type="evidence" value="ECO:0007669"/>
    <property type="project" value="InterPro"/>
</dbReference>
<protein>
    <recommendedName>
        <fullName evidence="10">Endoplasmic reticulum-based factor for assembly of V-ATPase-domain-containing protein</fullName>
    </recommendedName>
</protein>
<keyword evidence="5 7" id="KW-0472">Membrane</keyword>
<evidence type="ECO:0000313" key="8">
    <source>
        <dbReference type="EMBL" id="KAK5168774.1"/>
    </source>
</evidence>
<dbReference type="InterPro" id="IPR021013">
    <property type="entry name" value="ATPase_Vma12"/>
</dbReference>
<keyword evidence="3" id="KW-0256">Endoplasmic reticulum</keyword>
<evidence type="ECO:0000256" key="2">
    <source>
        <dbReference type="ARBA" id="ARBA00022692"/>
    </source>
</evidence>
<feature type="transmembrane region" description="Helical" evidence="7">
    <location>
        <begin position="197"/>
        <end position="216"/>
    </location>
</feature>
<evidence type="ECO:0000256" key="5">
    <source>
        <dbReference type="ARBA" id="ARBA00023136"/>
    </source>
</evidence>
<dbReference type="Proteomes" id="UP001337655">
    <property type="component" value="Unassembled WGS sequence"/>
</dbReference>
<comment type="subcellular location">
    <subcellularLocation>
        <location evidence="1">Endoplasmic reticulum membrane</location>
        <topology evidence="1">Multi-pass membrane protein</topology>
    </subcellularLocation>
</comment>
<feature type="region of interest" description="Disordered" evidence="6">
    <location>
        <begin position="246"/>
        <end position="265"/>
    </location>
</feature>
<evidence type="ECO:0008006" key="10">
    <source>
        <dbReference type="Google" id="ProtNLM"/>
    </source>
</evidence>
<keyword evidence="4 7" id="KW-1133">Transmembrane helix</keyword>
<keyword evidence="2 7" id="KW-0812">Transmembrane</keyword>
<dbReference type="EMBL" id="JAVRRT010000009">
    <property type="protein sequence ID" value="KAK5168774.1"/>
    <property type="molecule type" value="Genomic_DNA"/>
</dbReference>
<name>A0AAV9PAD8_9PEZI</name>
<dbReference type="PANTHER" id="PTHR31394:SF1">
    <property type="entry name" value="TRANSMEMBRANE PROTEIN 199"/>
    <property type="match status" value="1"/>
</dbReference>
<evidence type="ECO:0000256" key="4">
    <source>
        <dbReference type="ARBA" id="ARBA00022989"/>
    </source>
</evidence>
<accession>A0AAV9PAD8</accession>
<proteinExistence type="predicted"/>
<feature type="transmembrane region" description="Helical" evidence="7">
    <location>
        <begin position="167"/>
        <end position="185"/>
    </location>
</feature>
<dbReference type="Pfam" id="PF11712">
    <property type="entry name" value="Vma12"/>
    <property type="match status" value="1"/>
</dbReference>
<dbReference type="AlphaFoldDB" id="A0AAV9PAD8"/>
<keyword evidence="9" id="KW-1185">Reference proteome</keyword>
<evidence type="ECO:0000256" key="6">
    <source>
        <dbReference type="SAM" id="MobiDB-lite"/>
    </source>
</evidence>
<dbReference type="RefSeq" id="XP_064658240.1">
    <property type="nucleotide sequence ID" value="XM_064803325.1"/>
</dbReference>
<dbReference type="GO" id="GO:0005789">
    <property type="term" value="C:endoplasmic reticulum membrane"/>
    <property type="evidence" value="ECO:0007669"/>
    <property type="project" value="UniProtKB-SubCell"/>
</dbReference>
<dbReference type="GeneID" id="89927423"/>
<gene>
    <name evidence="8" type="ORF">LTR77_006083</name>
</gene>
<evidence type="ECO:0000256" key="3">
    <source>
        <dbReference type="ARBA" id="ARBA00022824"/>
    </source>
</evidence>
<evidence type="ECO:0000256" key="7">
    <source>
        <dbReference type="SAM" id="Phobius"/>
    </source>
</evidence>
<evidence type="ECO:0000256" key="1">
    <source>
        <dbReference type="ARBA" id="ARBA00004477"/>
    </source>
</evidence>
<sequence>MVLLTTTEAAKAAIEEYCKIDGEGQDEKPTDERLDRLSDVELGSPIDHADLIEISKYLLSNDKRNGGEEASRKWRLDTLLKGATVYKPPPTSKPEPTSEYKALMKRLRQDEEQQKYERMLNPPPAESFGQRFPNARPSFGSNHLGPHGVAGEVDEVTYADVNRQMTLIINVLVSIICCSIAIWIAARRWEVPARLGLSMSGSGLVAAAEVVIYMGYIRRVKDAKGLETKKVESKEIVETWVLDGSSANSKFEGSDGVRFRKGKHR</sequence>
<evidence type="ECO:0000313" key="9">
    <source>
        <dbReference type="Proteomes" id="UP001337655"/>
    </source>
</evidence>
<reference evidence="8 9" key="1">
    <citation type="submission" date="2023-08" db="EMBL/GenBank/DDBJ databases">
        <title>Black Yeasts Isolated from many extreme environments.</title>
        <authorList>
            <person name="Coleine C."/>
            <person name="Stajich J.E."/>
            <person name="Selbmann L."/>
        </authorList>
    </citation>
    <scope>NUCLEOTIDE SEQUENCE [LARGE SCALE GENOMIC DNA]</scope>
    <source>
        <strain evidence="8 9">CCFEE 5935</strain>
    </source>
</reference>
<organism evidence="8 9">
    <name type="scientific">Saxophila tyrrhenica</name>
    <dbReference type="NCBI Taxonomy" id="1690608"/>
    <lineage>
        <taxon>Eukaryota</taxon>
        <taxon>Fungi</taxon>
        <taxon>Dikarya</taxon>
        <taxon>Ascomycota</taxon>
        <taxon>Pezizomycotina</taxon>
        <taxon>Dothideomycetes</taxon>
        <taxon>Dothideomycetidae</taxon>
        <taxon>Mycosphaerellales</taxon>
        <taxon>Extremaceae</taxon>
        <taxon>Saxophila</taxon>
    </lineage>
</organism>
<dbReference type="PANTHER" id="PTHR31394">
    <property type="entry name" value="TRANSMEMBRANE PROTEIN 199"/>
    <property type="match status" value="1"/>
</dbReference>
<comment type="caution">
    <text evidence="8">The sequence shown here is derived from an EMBL/GenBank/DDBJ whole genome shotgun (WGS) entry which is preliminary data.</text>
</comment>